<comment type="caution">
    <text evidence="2">The sequence shown here is derived from an EMBL/GenBank/DDBJ whole genome shotgun (WGS) entry which is preliminary data.</text>
</comment>
<dbReference type="Proteomes" id="UP001519325">
    <property type="component" value="Unassembled WGS sequence"/>
</dbReference>
<proteinExistence type="predicted"/>
<evidence type="ECO:0000313" key="3">
    <source>
        <dbReference type="Proteomes" id="UP001519325"/>
    </source>
</evidence>
<organism evidence="2 3">
    <name type="scientific">Nocardia goodfellowii</name>
    <dbReference type="NCBI Taxonomy" id="882446"/>
    <lineage>
        <taxon>Bacteria</taxon>
        <taxon>Bacillati</taxon>
        <taxon>Actinomycetota</taxon>
        <taxon>Actinomycetes</taxon>
        <taxon>Mycobacteriales</taxon>
        <taxon>Nocardiaceae</taxon>
        <taxon>Nocardia</taxon>
    </lineage>
</organism>
<evidence type="ECO:0000313" key="2">
    <source>
        <dbReference type="EMBL" id="MBP2188109.1"/>
    </source>
</evidence>
<keyword evidence="1" id="KW-0812">Transmembrane</keyword>
<feature type="transmembrane region" description="Helical" evidence="1">
    <location>
        <begin position="33"/>
        <end position="52"/>
    </location>
</feature>
<gene>
    <name evidence="2" type="ORF">BJ987_001010</name>
</gene>
<accession>A0ABS4QAK5</accession>
<keyword evidence="1" id="KW-0472">Membrane</keyword>
<feature type="transmembrane region" description="Helical" evidence="1">
    <location>
        <begin position="177"/>
        <end position="196"/>
    </location>
</feature>
<feature type="transmembrane region" description="Helical" evidence="1">
    <location>
        <begin position="7"/>
        <end position="27"/>
    </location>
</feature>
<keyword evidence="1" id="KW-1133">Transmembrane helix</keyword>
<feature type="transmembrane region" description="Helical" evidence="1">
    <location>
        <begin position="202"/>
        <end position="222"/>
    </location>
</feature>
<name>A0ABS4QAK5_9NOCA</name>
<evidence type="ECO:0000256" key="1">
    <source>
        <dbReference type="SAM" id="Phobius"/>
    </source>
</evidence>
<dbReference type="EMBL" id="JAGGMR010000001">
    <property type="protein sequence ID" value="MBP2188109.1"/>
    <property type="molecule type" value="Genomic_DNA"/>
</dbReference>
<protein>
    <recommendedName>
        <fullName evidence="4">PH domain-containing protein</fullName>
    </recommendedName>
</protein>
<sequence>MSSAHPLTYPVGVTLGALAVCAAWAPFANSSQLAVLAAVALVILGYTAFQVCTARGLLPLGLPVPATAVVKRVRQEHRLVSRSWLEFSGVSADCAQSSTGAPGTWWVPVYFDPALVSLTEAKAVLGGRQVWVGGLRVYPSGRARTTEPPGRLIDNPSRPGPDSRGLAVAAARTARRLLLDAQSGVAAPFAALLWVYLDGGGLPAFAGAFCVAFGTAVWLAAIRGSDPS</sequence>
<reference evidence="2 3" key="1">
    <citation type="submission" date="2021-03" db="EMBL/GenBank/DDBJ databases">
        <title>Sequencing the genomes of 1000 actinobacteria strains.</title>
        <authorList>
            <person name="Klenk H.-P."/>
        </authorList>
    </citation>
    <scope>NUCLEOTIDE SEQUENCE [LARGE SCALE GENOMIC DNA]</scope>
    <source>
        <strain evidence="2 3">DSM 45516</strain>
    </source>
</reference>
<evidence type="ECO:0008006" key="4">
    <source>
        <dbReference type="Google" id="ProtNLM"/>
    </source>
</evidence>
<dbReference type="RefSeq" id="WP_209885125.1">
    <property type="nucleotide sequence ID" value="NZ_JAGGMR010000001.1"/>
</dbReference>
<keyword evidence="3" id="KW-1185">Reference proteome</keyword>